<organism evidence="2 3">
    <name type="scientific">Virgibacillus halodenitrificans</name>
    <name type="common">Bacillus halodenitrificans</name>
    <dbReference type="NCBI Taxonomy" id="1482"/>
    <lineage>
        <taxon>Bacteria</taxon>
        <taxon>Bacillati</taxon>
        <taxon>Bacillota</taxon>
        <taxon>Bacilli</taxon>
        <taxon>Bacillales</taxon>
        <taxon>Bacillaceae</taxon>
        <taxon>Virgibacillus</taxon>
    </lineage>
</organism>
<dbReference type="Proteomes" id="UP000182945">
    <property type="component" value="Chromosome"/>
</dbReference>
<dbReference type="RefSeq" id="WP_071649561.1">
    <property type="nucleotide sequence ID" value="NZ_CP017962.1"/>
</dbReference>
<evidence type="ECO:0000313" key="2">
    <source>
        <dbReference type="EMBL" id="APC49543.1"/>
    </source>
</evidence>
<name>A0AAC9J1L4_VIRHA</name>
<dbReference type="Pfam" id="PF05544">
    <property type="entry name" value="Pro_racemase"/>
    <property type="match status" value="1"/>
</dbReference>
<evidence type="ECO:0008006" key="4">
    <source>
        <dbReference type="Google" id="ProtNLM"/>
    </source>
</evidence>
<protein>
    <recommendedName>
        <fullName evidence="4">Proline racemase</fullName>
    </recommendedName>
</protein>
<accession>A0AAC9J1L4</accession>
<dbReference type="Gene3D" id="3.10.310.10">
    <property type="entry name" value="Diaminopimelate Epimerase, Chain A, domain 1"/>
    <property type="match status" value="2"/>
</dbReference>
<dbReference type="PANTHER" id="PTHR33442">
    <property type="entry name" value="TRANS-3-HYDROXY-L-PROLINE DEHYDRATASE"/>
    <property type="match status" value="1"/>
</dbReference>
<reference evidence="2 3" key="1">
    <citation type="submission" date="2016-11" db="EMBL/GenBank/DDBJ databases">
        <title>Complete genome sequencing of Virgibacillus halodenitrificans PDB-F2.</title>
        <authorList>
            <person name="Sun Z."/>
            <person name="Zhou Y."/>
            <person name="Li H."/>
        </authorList>
    </citation>
    <scope>NUCLEOTIDE SEQUENCE [LARGE SCALE GENOMIC DNA]</scope>
    <source>
        <strain evidence="2 3">PDB-F2</strain>
    </source>
</reference>
<proteinExistence type="inferred from homology"/>
<dbReference type="AlphaFoldDB" id="A0AAC9J1L4"/>
<dbReference type="SUPFAM" id="SSF54506">
    <property type="entry name" value="Diaminopimelate epimerase-like"/>
    <property type="match status" value="1"/>
</dbReference>
<evidence type="ECO:0000256" key="1">
    <source>
        <dbReference type="ARBA" id="ARBA00007529"/>
    </source>
</evidence>
<dbReference type="GO" id="GO:0047580">
    <property type="term" value="F:4-hydroxyproline epimerase activity"/>
    <property type="evidence" value="ECO:0007669"/>
    <property type="project" value="TreeGrafter"/>
</dbReference>
<dbReference type="InterPro" id="IPR008794">
    <property type="entry name" value="Pro_racemase_fam"/>
</dbReference>
<comment type="similarity">
    <text evidence="1">Belongs to the proline racemase family.</text>
</comment>
<sequence>MKINKMLTTIDTHVCGEIFRIITYSPMQLTHIKSEQNALTQQFSKEKALLLNEPRGHRGVNGCIVTPSNKADYAVSFIHHENERHFSYSGLLATLTALLETGNIQVKEDGIYHIETIKGTYPIHARFNNSSQGLELLQIESNVCKLIEESENYSLVEIDYSRRYVLFQLPKIIPEIDMAFLSDILKWGKQAVNRLKETVHFEGVILAERIADNEFKSVTFERDGAILRSPGMDTTFALCTAFENGREPTELVNRSIFGSEFRAKGVEGSERGYSIQTRPFVTGEHQFIYDQEDPLEEGFLLK</sequence>
<evidence type="ECO:0000313" key="3">
    <source>
        <dbReference type="Proteomes" id="UP000182945"/>
    </source>
</evidence>
<dbReference type="PANTHER" id="PTHR33442:SF1">
    <property type="entry name" value="TRANS-3-HYDROXY-L-PROLINE DEHYDRATASE"/>
    <property type="match status" value="1"/>
</dbReference>
<dbReference type="KEGG" id="vhl:BME96_15660"/>
<dbReference type="EMBL" id="CP017962">
    <property type="protein sequence ID" value="APC49543.1"/>
    <property type="molecule type" value="Genomic_DNA"/>
</dbReference>
<gene>
    <name evidence="2" type="ORF">BME96_15660</name>
</gene>
<dbReference type="GeneID" id="71515849"/>